<feature type="region of interest" description="Disordered" evidence="6">
    <location>
        <begin position="99"/>
        <end position="133"/>
    </location>
</feature>
<feature type="transmembrane region" description="Helical" evidence="7">
    <location>
        <begin position="550"/>
        <end position="572"/>
    </location>
</feature>
<gene>
    <name evidence="8" type="ORF">PoB_006810800</name>
</gene>
<proteinExistence type="inferred from homology"/>
<feature type="compositionally biased region" description="Basic and acidic residues" evidence="6">
    <location>
        <begin position="360"/>
        <end position="378"/>
    </location>
</feature>
<accession>A0AAV4DC23</accession>
<keyword evidence="3 7" id="KW-0812">Transmembrane</keyword>
<feature type="transmembrane region" description="Helical" evidence="7">
    <location>
        <begin position="482"/>
        <end position="506"/>
    </location>
</feature>
<feature type="transmembrane region" description="Helical" evidence="7">
    <location>
        <begin position="243"/>
        <end position="263"/>
    </location>
</feature>
<comment type="caution">
    <text evidence="8">The sequence shown here is derived from an EMBL/GenBank/DDBJ whole genome shotgun (WGS) entry which is preliminary data.</text>
</comment>
<evidence type="ECO:0000256" key="5">
    <source>
        <dbReference type="ARBA" id="ARBA00023136"/>
    </source>
</evidence>
<evidence type="ECO:0000313" key="9">
    <source>
        <dbReference type="Proteomes" id="UP000735302"/>
    </source>
</evidence>
<evidence type="ECO:0000256" key="1">
    <source>
        <dbReference type="ARBA" id="ARBA00004141"/>
    </source>
</evidence>
<evidence type="ECO:0000256" key="2">
    <source>
        <dbReference type="ARBA" id="ARBA00006939"/>
    </source>
</evidence>
<protein>
    <submittedName>
        <fullName evidence="8">Zinc transporter zip14</fullName>
    </submittedName>
</protein>
<comment type="similarity">
    <text evidence="2">Belongs to the ZIP transporter (TC 2.A.5) family.</text>
</comment>
<dbReference type="PANTHER" id="PTHR12191">
    <property type="entry name" value="SOLUTE CARRIER FAMILY 39"/>
    <property type="match status" value="1"/>
</dbReference>
<evidence type="ECO:0000256" key="3">
    <source>
        <dbReference type="ARBA" id="ARBA00022692"/>
    </source>
</evidence>
<dbReference type="EMBL" id="BLXT01007705">
    <property type="protein sequence ID" value="GFO41603.1"/>
    <property type="molecule type" value="Genomic_DNA"/>
</dbReference>
<dbReference type="GO" id="GO:0071578">
    <property type="term" value="P:zinc ion import across plasma membrane"/>
    <property type="evidence" value="ECO:0007669"/>
    <property type="project" value="TreeGrafter"/>
</dbReference>
<feature type="transmembrane region" description="Helical" evidence="7">
    <location>
        <begin position="512"/>
        <end position="530"/>
    </location>
</feature>
<evidence type="ECO:0000256" key="4">
    <source>
        <dbReference type="ARBA" id="ARBA00022989"/>
    </source>
</evidence>
<dbReference type="GO" id="GO:0005886">
    <property type="term" value="C:plasma membrane"/>
    <property type="evidence" value="ECO:0007669"/>
    <property type="project" value="TreeGrafter"/>
</dbReference>
<sequence length="579" mass="62132">MAPRTSFTDQLTATSHTTKQLGQKRQKQTSFGTSSPLSLLCIKLGTTSHLSLFLVIQFVLLYTGTCTAQTAVARSGGDSPEIARRLDGLRAAQAIIERFSRPQGEADSADGRSRQGSGVSAGTNDTSGNQSDARGLTVSQFKTFLSSATQRSEKYLDRALGPCPDNESEDKASCSLKDQCPGIPEIFARYAGDGQQLGPDGFRNALPVAINTLTTSSCTSLARTHDKLYHGRADKRPTTFQTWLYGLGFSTLVIIISNIGACLGPCMETQFFKRLLQFLVSMGAGSLASTGLLVLIPEAFDLMAVEELADGYVWKATVAILSIFTFFCSERLLKTFLYSRKKRKDLSMTVSVNSRGLQDDDNHTHLLTEKPAGDHLDKNSNGGGDASHMVQFKVNDSDVGHGHTHSHGETTDKEDRVTLAWMVMAGDVIHNFVDGLSVGAAFTEDVGLGISVSLAILCEELPHELADIAILLHSGLSIKRAVLINFLSACVIFLGLALGIAVGSTIHAANKWIFAMAGGLFLYVPLVDMLPDMSSHLDVLLAAGSKEAKIVAMLHVIGLLVGTAIIVFIVNINEYIVVG</sequence>
<organism evidence="8 9">
    <name type="scientific">Plakobranchus ocellatus</name>
    <dbReference type="NCBI Taxonomy" id="259542"/>
    <lineage>
        <taxon>Eukaryota</taxon>
        <taxon>Metazoa</taxon>
        <taxon>Spiralia</taxon>
        <taxon>Lophotrochozoa</taxon>
        <taxon>Mollusca</taxon>
        <taxon>Gastropoda</taxon>
        <taxon>Heterobranchia</taxon>
        <taxon>Euthyneura</taxon>
        <taxon>Panpulmonata</taxon>
        <taxon>Sacoglossa</taxon>
        <taxon>Placobranchoidea</taxon>
        <taxon>Plakobranchidae</taxon>
        <taxon>Plakobranchus</taxon>
    </lineage>
</organism>
<reference evidence="8 9" key="1">
    <citation type="journal article" date="2021" name="Elife">
        <title>Chloroplast acquisition without the gene transfer in kleptoplastic sea slugs, Plakobranchus ocellatus.</title>
        <authorList>
            <person name="Maeda T."/>
            <person name="Takahashi S."/>
            <person name="Yoshida T."/>
            <person name="Shimamura S."/>
            <person name="Takaki Y."/>
            <person name="Nagai Y."/>
            <person name="Toyoda A."/>
            <person name="Suzuki Y."/>
            <person name="Arimoto A."/>
            <person name="Ishii H."/>
            <person name="Satoh N."/>
            <person name="Nishiyama T."/>
            <person name="Hasebe M."/>
            <person name="Maruyama T."/>
            <person name="Minagawa J."/>
            <person name="Obokata J."/>
            <person name="Shigenobu S."/>
        </authorList>
    </citation>
    <scope>NUCLEOTIDE SEQUENCE [LARGE SCALE GENOMIC DNA]</scope>
</reference>
<dbReference type="InterPro" id="IPR050799">
    <property type="entry name" value="ZIP_Transporter"/>
</dbReference>
<feature type="transmembrane region" description="Helical" evidence="7">
    <location>
        <begin position="275"/>
        <end position="300"/>
    </location>
</feature>
<dbReference type="Proteomes" id="UP000735302">
    <property type="component" value="Unassembled WGS sequence"/>
</dbReference>
<keyword evidence="4 7" id="KW-1133">Transmembrane helix</keyword>
<dbReference type="GO" id="GO:0005385">
    <property type="term" value="F:zinc ion transmembrane transporter activity"/>
    <property type="evidence" value="ECO:0007669"/>
    <property type="project" value="TreeGrafter"/>
</dbReference>
<evidence type="ECO:0000256" key="7">
    <source>
        <dbReference type="SAM" id="Phobius"/>
    </source>
</evidence>
<keyword evidence="5 7" id="KW-0472">Membrane</keyword>
<dbReference type="GO" id="GO:0140410">
    <property type="term" value="F:monoatomic cation:bicarbonate symporter activity"/>
    <property type="evidence" value="ECO:0007669"/>
    <property type="project" value="TreeGrafter"/>
</dbReference>
<feature type="transmembrane region" description="Helical" evidence="7">
    <location>
        <begin position="312"/>
        <end position="333"/>
    </location>
</feature>
<dbReference type="PANTHER" id="PTHR12191:SF37">
    <property type="entry name" value="ZINC TRANSPORTER FOI"/>
    <property type="match status" value="1"/>
</dbReference>
<name>A0AAV4DC23_9GAST</name>
<feature type="region of interest" description="Disordered" evidence="6">
    <location>
        <begin position="360"/>
        <end position="380"/>
    </location>
</feature>
<dbReference type="InterPro" id="IPR003689">
    <property type="entry name" value="ZIP"/>
</dbReference>
<feature type="region of interest" description="Disordered" evidence="6">
    <location>
        <begin position="1"/>
        <end position="32"/>
    </location>
</feature>
<feature type="compositionally biased region" description="Polar residues" evidence="6">
    <location>
        <begin position="1"/>
        <end position="21"/>
    </location>
</feature>
<dbReference type="GO" id="GO:0030003">
    <property type="term" value="P:intracellular monoatomic cation homeostasis"/>
    <property type="evidence" value="ECO:0007669"/>
    <property type="project" value="TreeGrafter"/>
</dbReference>
<comment type="subcellular location">
    <subcellularLocation>
        <location evidence="1">Membrane</location>
        <topology evidence="1">Multi-pass membrane protein</topology>
    </subcellularLocation>
</comment>
<dbReference type="AlphaFoldDB" id="A0AAV4DC23"/>
<feature type="compositionally biased region" description="Polar residues" evidence="6">
    <location>
        <begin position="114"/>
        <end position="133"/>
    </location>
</feature>
<keyword evidence="9" id="KW-1185">Reference proteome</keyword>
<evidence type="ECO:0000313" key="8">
    <source>
        <dbReference type="EMBL" id="GFO41603.1"/>
    </source>
</evidence>
<evidence type="ECO:0000256" key="6">
    <source>
        <dbReference type="SAM" id="MobiDB-lite"/>
    </source>
</evidence>
<dbReference type="Pfam" id="PF02535">
    <property type="entry name" value="Zip"/>
    <property type="match status" value="1"/>
</dbReference>